<dbReference type="AlphaFoldDB" id="A0A926HR07"/>
<keyword evidence="3" id="KW-0378">Hydrolase</keyword>
<dbReference type="CDD" id="cd10789">
    <property type="entry name" value="GH38N_AMII_ER_cytosolic"/>
    <property type="match status" value="1"/>
</dbReference>
<dbReference type="InterPro" id="IPR000602">
    <property type="entry name" value="Glyco_hydro_38_N"/>
</dbReference>
<gene>
    <name evidence="6" type="ORF">IAG03_04480</name>
</gene>
<proteinExistence type="inferred from homology"/>
<comment type="similarity">
    <text evidence="1">Belongs to the glycosyl hydrolase 38 family.</text>
</comment>
<dbReference type="InterPro" id="IPR037094">
    <property type="entry name" value="Glyco_hydro_38_cen_sf"/>
</dbReference>
<comment type="caution">
    <text evidence="6">The sequence shown here is derived from an EMBL/GenBank/DDBJ whole genome shotgun (WGS) entry which is preliminary data.</text>
</comment>
<evidence type="ECO:0000259" key="5">
    <source>
        <dbReference type="SMART" id="SM00872"/>
    </source>
</evidence>
<evidence type="ECO:0000256" key="2">
    <source>
        <dbReference type="ARBA" id="ARBA00022723"/>
    </source>
</evidence>
<dbReference type="GO" id="GO:0009313">
    <property type="term" value="P:oligosaccharide catabolic process"/>
    <property type="evidence" value="ECO:0007669"/>
    <property type="project" value="TreeGrafter"/>
</dbReference>
<dbReference type="Pfam" id="PF17677">
    <property type="entry name" value="Glyco_hydro38C2"/>
    <property type="match status" value="1"/>
</dbReference>
<evidence type="ECO:0000256" key="1">
    <source>
        <dbReference type="ARBA" id="ARBA00009792"/>
    </source>
</evidence>
<protein>
    <submittedName>
        <fullName evidence="6">Alpha-mannosidase</fullName>
    </submittedName>
</protein>
<dbReference type="GO" id="GO:0030246">
    <property type="term" value="F:carbohydrate binding"/>
    <property type="evidence" value="ECO:0007669"/>
    <property type="project" value="InterPro"/>
</dbReference>
<dbReference type="Gene3D" id="1.20.1270.50">
    <property type="entry name" value="Glycoside hydrolase family 38, central domain"/>
    <property type="match status" value="1"/>
</dbReference>
<dbReference type="InterPro" id="IPR041147">
    <property type="entry name" value="GH38_C"/>
</dbReference>
<dbReference type="InterPro" id="IPR011330">
    <property type="entry name" value="Glyco_hydro/deAcase_b/a-brl"/>
</dbReference>
<dbReference type="SMART" id="SM00872">
    <property type="entry name" value="Alpha-mann_mid"/>
    <property type="match status" value="1"/>
</dbReference>
<dbReference type="Pfam" id="PF01074">
    <property type="entry name" value="Glyco_hydro_38N"/>
    <property type="match status" value="1"/>
</dbReference>
<dbReference type="Gene3D" id="2.70.98.30">
    <property type="entry name" value="Golgi alpha-mannosidase II, domain 4"/>
    <property type="match status" value="1"/>
</dbReference>
<dbReference type="InterPro" id="IPR011013">
    <property type="entry name" value="Gal_mutarotase_sf_dom"/>
</dbReference>
<dbReference type="SUPFAM" id="SSF88713">
    <property type="entry name" value="Glycoside hydrolase/deacetylase"/>
    <property type="match status" value="1"/>
</dbReference>
<feature type="domain" description="Glycoside hydrolase family 38 central" evidence="5">
    <location>
        <begin position="345"/>
        <end position="422"/>
    </location>
</feature>
<dbReference type="InterPro" id="IPR028995">
    <property type="entry name" value="Glyco_hydro_57/38_cen_sf"/>
</dbReference>
<reference evidence="6" key="1">
    <citation type="submission" date="2020-08" db="EMBL/GenBank/DDBJ databases">
        <title>Genome public.</title>
        <authorList>
            <person name="Liu C."/>
            <person name="Sun Q."/>
        </authorList>
    </citation>
    <scope>NUCLEOTIDE SEQUENCE</scope>
    <source>
        <strain evidence="6">NSJ-40</strain>
    </source>
</reference>
<dbReference type="InterPro" id="IPR027291">
    <property type="entry name" value="Glyco_hydro_38_N_sf"/>
</dbReference>
<dbReference type="SUPFAM" id="SSF88688">
    <property type="entry name" value="Families 57/38 glycoside transferase middle domain"/>
    <property type="match status" value="1"/>
</dbReference>
<dbReference type="SUPFAM" id="SSF74650">
    <property type="entry name" value="Galactose mutarotase-like"/>
    <property type="match status" value="1"/>
</dbReference>
<name>A0A926HR07_9FIRM</name>
<keyword evidence="4" id="KW-0326">Glycosidase</keyword>
<dbReference type="PANTHER" id="PTHR46017">
    <property type="entry name" value="ALPHA-MANNOSIDASE 2C1"/>
    <property type="match status" value="1"/>
</dbReference>
<dbReference type="Pfam" id="PF07748">
    <property type="entry name" value="Glyco_hydro_38C"/>
    <property type="match status" value="1"/>
</dbReference>
<dbReference type="InterPro" id="IPR015341">
    <property type="entry name" value="Glyco_hydro_38_cen"/>
</dbReference>
<evidence type="ECO:0000256" key="4">
    <source>
        <dbReference type="ARBA" id="ARBA00023295"/>
    </source>
</evidence>
<evidence type="ECO:0000313" key="7">
    <source>
        <dbReference type="Proteomes" id="UP000651482"/>
    </source>
</evidence>
<evidence type="ECO:0000256" key="3">
    <source>
        <dbReference type="ARBA" id="ARBA00022801"/>
    </source>
</evidence>
<dbReference type="EMBL" id="JACRSN010000005">
    <property type="protein sequence ID" value="MBC8533269.1"/>
    <property type="molecule type" value="Genomic_DNA"/>
</dbReference>
<keyword evidence="7" id="KW-1185">Reference proteome</keyword>
<dbReference type="Pfam" id="PF09261">
    <property type="entry name" value="Alpha-mann_mid"/>
    <property type="match status" value="1"/>
</dbReference>
<evidence type="ECO:0000313" key="6">
    <source>
        <dbReference type="EMBL" id="MBC8533269.1"/>
    </source>
</evidence>
<dbReference type="RefSeq" id="WP_249318615.1">
    <property type="nucleotide sequence ID" value="NZ_JACRSN010000005.1"/>
</dbReference>
<accession>A0A926HR07</accession>
<dbReference type="PANTHER" id="PTHR46017:SF1">
    <property type="entry name" value="ALPHA-MANNOSIDASE 2C1"/>
    <property type="match status" value="1"/>
</dbReference>
<organism evidence="6 7">
    <name type="scientific">Yeguia hominis</name>
    <dbReference type="NCBI Taxonomy" id="2763662"/>
    <lineage>
        <taxon>Bacteria</taxon>
        <taxon>Bacillati</taxon>
        <taxon>Bacillota</taxon>
        <taxon>Clostridia</taxon>
        <taxon>Eubacteriales</taxon>
        <taxon>Yeguiaceae</taxon>
        <taxon>Yeguia</taxon>
    </lineage>
</organism>
<keyword evidence="2" id="KW-0479">Metal-binding</keyword>
<dbReference type="GO" id="GO:0006013">
    <property type="term" value="P:mannose metabolic process"/>
    <property type="evidence" value="ECO:0007669"/>
    <property type="project" value="InterPro"/>
</dbReference>
<dbReference type="Proteomes" id="UP000651482">
    <property type="component" value="Unassembled WGS sequence"/>
</dbReference>
<dbReference type="InterPro" id="IPR011682">
    <property type="entry name" value="Glyco_hydro_38_C"/>
</dbReference>
<dbReference type="GO" id="GO:0004559">
    <property type="term" value="F:alpha-mannosidase activity"/>
    <property type="evidence" value="ECO:0007669"/>
    <property type="project" value="InterPro"/>
</dbReference>
<dbReference type="Gene3D" id="3.20.110.10">
    <property type="entry name" value="Glycoside hydrolase 38, N terminal domain"/>
    <property type="match status" value="1"/>
</dbReference>
<sequence length="942" mass="108426">MNVYQKYQKLLAGTNHSYWEKRILSQIAFMLKVSEVKEHKFDCVLEDGIDLLLAAWKEIGAISDETAKQVEKQLSILSPEAKKYRVICTAHAHIDMNWMWGFQETVAVTIDTFRTMLQLMKEYPEFTFSQSQASTYKIIEQYYPEMLPEIKQRIKEGRWEVTASTWVECDKNMPNGESLSRQILYTKKYLSELLEISEDSMELDFEPDTFGHSINMPEILQNGRVKYLYHCRGYEGHHVYRWKSPSGASVLAYREPYWYNANIEYDMLLNVPEFCQKHQIDMMLKVYGVGDHGGGPTRRDIEILRDMSSWPLQPALEFGTYRQFFHELERYADRLPVVEEELNFVFSGCYTAQSRIKMANRLGEDRLYDAEALCAFAGIQEQSNRFIKRFQSAWEKHLFDQFHDIIPGSGVRETREYAMGNFQEVLSYANSGANQAMHSLMKRMDTSGIITEEDRFQRSEGAGVGFNTGDAEPGLIGRSQYRFPQAERGNGKVRILHAFNTTQYARKEAVEFVIWDWNGKPELLTLEDIHGNEIPVQILENNAWYWEHHYLKFTAVVDVPAFGYSTYLAKEKMPDHIAVFRHPEPRVDVVTAENLVLENEWIRAEFEQSTMQLVSLIEKKRKKEVISAEAPACYFQYALETTHERYIAWRIGRFMQIVNLNKVYPVCINTITNGEVMQSIQYDLTFMQSKLSVTVSLEKNSKMLKFFTTMDWLEVGSKEKGMPQISFVVPLSYTADAYKYDVPCGTITRPALAHDVPGNSFIYAVNPNEAGLAMLTDNKYGYRGYDNKMTVTLLHSSYDPDRYPEFGIHNTLIALAVCRTGSDMELMEQSALIAHPVYVLSNTAHQGDLQLQDSFLEVEGNVRVSAVKMPESGIDNQLVLRLYHTGNRAEEATLRFRNLTVAAANDADIMENPMRALDIIGDKVNLTLQPNTMRTLLLTLGK</sequence>
<dbReference type="GO" id="GO:0046872">
    <property type="term" value="F:metal ion binding"/>
    <property type="evidence" value="ECO:0007669"/>
    <property type="project" value="UniProtKB-KW"/>
</dbReference>